<keyword evidence="3" id="KW-1185">Reference proteome</keyword>
<sequence>MSQEIEIYEENYSSDDANIFQDITPRKSKVTLGLIDIPFSQTDDRPTIEDSFVGGHPIWLNDSPPSDNLLLCKNCSNPMNLLLQAFAPLENTSYDRVIYVFICLKSSCKRKVNSVKAIRGICKDPVKMKKIDDELSLDKKSDDLSAQLFNTNINTNNTSNPFASSNPFSTSNPFVSSTANPFDPQVKENLGANTNHKITISNSSDKINKNSWSNVVSKTTELIKPKKIVKSNIILPSFPGYFIYIQREIFKKTKNDQLLKNIHYDESLLDNEINSIKNSVSRMNLNHKNNNKYKKNNKNNNQIENLKSESVSKALNDKSFQFFLEITEHNPNQILRYDLNGSPLLFTSNDAVYKTISDDLIPRPSFNLSSKRRFELQLMPKLIIDLEANLNSDQVIMNGMEWGSIFVYSDIEDYINDHDLDENHTGYIEEWCGVQWDDELHL</sequence>
<evidence type="ECO:0000259" key="1">
    <source>
        <dbReference type="Pfam" id="PF04194"/>
    </source>
</evidence>
<dbReference type="OrthoDB" id="443682at2759"/>
<dbReference type="Proteomes" id="UP000095038">
    <property type="component" value="Unassembled WGS sequence"/>
</dbReference>
<dbReference type="GO" id="GO:0051082">
    <property type="term" value="F:unfolded protein binding"/>
    <property type="evidence" value="ECO:0007669"/>
    <property type="project" value="EnsemblFungi"/>
</dbReference>
<dbReference type="GO" id="GO:0140597">
    <property type="term" value="F:protein carrier chaperone"/>
    <property type="evidence" value="ECO:0007669"/>
    <property type="project" value="EnsemblFungi"/>
</dbReference>
<dbReference type="PANTHER" id="PTHR47524">
    <property type="entry name" value="20S RRNA ACCUMULATION PROTEIN 4"/>
    <property type="match status" value="1"/>
</dbReference>
<dbReference type="RefSeq" id="XP_020044779.1">
    <property type="nucleotide sequence ID" value="XM_020188549.1"/>
</dbReference>
<dbReference type="GO" id="GO:0030490">
    <property type="term" value="P:maturation of SSU-rRNA"/>
    <property type="evidence" value="ECO:0007669"/>
    <property type="project" value="EnsemblFungi"/>
</dbReference>
<dbReference type="InterPro" id="IPR007320">
    <property type="entry name" value="PDCD2_C"/>
</dbReference>
<dbReference type="InParanoid" id="A0A1D2V9Z6"/>
<feature type="domain" description="Programmed cell death protein 2 C-terminal" evidence="1">
    <location>
        <begin position="317"/>
        <end position="436"/>
    </location>
</feature>
<proteinExistence type="predicted"/>
<dbReference type="GeneID" id="30962185"/>
<dbReference type="GO" id="GO:0005829">
    <property type="term" value="C:cytosol"/>
    <property type="evidence" value="ECO:0007669"/>
    <property type="project" value="EnsemblFungi"/>
</dbReference>
<dbReference type="STRING" id="1344418.A0A1D2V9Z6"/>
<dbReference type="PANTHER" id="PTHR47524:SF1">
    <property type="entry name" value="20S RRNA ACCUMULATION PROTEIN 4"/>
    <property type="match status" value="1"/>
</dbReference>
<reference evidence="3" key="1">
    <citation type="submission" date="2016-05" db="EMBL/GenBank/DDBJ databases">
        <title>Comparative genomics of biotechnologically important yeasts.</title>
        <authorList>
            <consortium name="DOE Joint Genome Institute"/>
            <person name="Riley R."/>
            <person name="Haridas S."/>
            <person name="Wolfe K.H."/>
            <person name="Lopes M.R."/>
            <person name="Hittinger C.T."/>
            <person name="Goker M."/>
            <person name="Salamov A."/>
            <person name="Wisecaver J."/>
            <person name="Long T.M."/>
            <person name="Aerts A.L."/>
            <person name="Barry K."/>
            <person name="Choi C."/>
            <person name="Clum A."/>
            <person name="Coughlan A.Y."/>
            <person name="Deshpande S."/>
            <person name="Douglass A.P."/>
            <person name="Hanson S.J."/>
            <person name="Klenk H.-P."/>
            <person name="Labutti K."/>
            <person name="Lapidus A."/>
            <person name="Lindquist E."/>
            <person name="Lipzen A."/>
            <person name="Meier-Kolthoff J.P."/>
            <person name="Ohm R.A."/>
            <person name="Otillar R.P."/>
            <person name="Pangilinan J."/>
            <person name="Peng Y."/>
            <person name="Rokas A."/>
            <person name="Rosa C.A."/>
            <person name="Scheuner C."/>
            <person name="Sibirny A.A."/>
            <person name="Slot J.C."/>
            <person name="Stielow J.B."/>
            <person name="Sun H."/>
            <person name="Kurtzman C.P."/>
            <person name="Blackwell M."/>
            <person name="Grigoriev I.V."/>
            <person name="Jeffries T.W."/>
        </authorList>
    </citation>
    <scope>NUCLEOTIDE SEQUENCE [LARGE SCALE GENOMIC DNA]</scope>
    <source>
        <strain evidence="3">DSM 1968</strain>
    </source>
</reference>
<dbReference type="AlphaFoldDB" id="A0A1D2V9Z6"/>
<dbReference type="EMBL" id="KV454492">
    <property type="protein sequence ID" value="ODV58472.1"/>
    <property type="molecule type" value="Genomic_DNA"/>
</dbReference>
<organism evidence="2 3">
    <name type="scientific">Ascoidea rubescens DSM 1968</name>
    <dbReference type="NCBI Taxonomy" id="1344418"/>
    <lineage>
        <taxon>Eukaryota</taxon>
        <taxon>Fungi</taxon>
        <taxon>Dikarya</taxon>
        <taxon>Ascomycota</taxon>
        <taxon>Saccharomycotina</taxon>
        <taxon>Saccharomycetes</taxon>
        <taxon>Ascoideaceae</taxon>
        <taxon>Ascoidea</taxon>
    </lineage>
</organism>
<evidence type="ECO:0000313" key="3">
    <source>
        <dbReference type="Proteomes" id="UP000095038"/>
    </source>
</evidence>
<dbReference type="FunCoup" id="A0A1D2V9Z6">
    <property type="interactions" value="340"/>
</dbReference>
<evidence type="ECO:0000313" key="2">
    <source>
        <dbReference type="EMBL" id="ODV58472.1"/>
    </source>
</evidence>
<protein>
    <recommendedName>
        <fullName evidence="1">Programmed cell death protein 2 C-terminal domain-containing protein</fullName>
    </recommendedName>
</protein>
<name>A0A1D2V9Z6_9ASCO</name>
<dbReference type="Pfam" id="PF04194">
    <property type="entry name" value="PDCD2_C"/>
    <property type="match status" value="1"/>
</dbReference>
<accession>A0A1D2V9Z6</accession>
<gene>
    <name evidence="2" type="ORF">ASCRUDRAFT_10283</name>
</gene>